<evidence type="ECO:0000313" key="1">
    <source>
        <dbReference type="EMBL" id="KAJ9116244.1"/>
    </source>
</evidence>
<sequence>MSPRSTTTTTITSSRNPYKHITATSQQTRFHVDTLESATEIDLHGVSISIGDKELLADVDVRLKAGVRYALKLIPGIGTTIRILLLSQLEDSTVQQGDDDDKETVLQHVVRSDRARCKVQADFEQSGSTLRMQQALAQLQLDKAQEALNDANDLATRRSGARGKEARTRQLRAEEEYRDVLKM</sequence>
<accession>A0ACC2WWW7</accession>
<comment type="caution">
    <text evidence="1">The sequence shown here is derived from an EMBL/GenBank/DDBJ whole genome shotgun (WGS) entry which is preliminary data.</text>
</comment>
<dbReference type="EMBL" id="JASBWV010000038">
    <property type="protein sequence ID" value="KAJ9116244.1"/>
    <property type="molecule type" value="Genomic_DNA"/>
</dbReference>
<protein>
    <submittedName>
        <fullName evidence="1">Uncharacterized protein</fullName>
    </submittedName>
</protein>
<keyword evidence="2" id="KW-1185">Reference proteome</keyword>
<evidence type="ECO:0000313" key="2">
    <source>
        <dbReference type="Proteomes" id="UP001234202"/>
    </source>
</evidence>
<reference evidence="1" key="1">
    <citation type="submission" date="2023-04" db="EMBL/GenBank/DDBJ databases">
        <title>Draft Genome sequencing of Naganishia species isolated from polar environments using Oxford Nanopore Technology.</title>
        <authorList>
            <person name="Leo P."/>
            <person name="Venkateswaran K."/>
        </authorList>
    </citation>
    <scope>NUCLEOTIDE SEQUENCE</scope>
    <source>
        <strain evidence="1">DBVPG 5303</strain>
    </source>
</reference>
<gene>
    <name evidence="1" type="ORF">QFC24_006759</name>
</gene>
<dbReference type="Proteomes" id="UP001234202">
    <property type="component" value="Unassembled WGS sequence"/>
</dbReference>
<proteinExistence type="predicted"/>
<name>A0ACC2WWW7_9TREE</name>
<organism evidence="1 2">
    <name type="scientific">Naganishia onofrii</name>
    <dbReference type="NCBI Taxonomy" id="1851511"/>
    <lineage>
        <taxon>Eukaryota</taxon>
        <taxon>Fungi</taxon>
        <taxon>Dikarya</taxon>
        <taxon>Basidiomycota</taxon>
        <taxon>Agaricomycotina</taxon>
        <taxon>Tremellomycetes</taxon>
        <taxon>Filobasidiales</taxon>
        <taxon>Filobasidiaceae</taxon>
        <taxon>Naganishia</taxon>
    </lineage>
</organism>